<reference evidence="2" key="1">
    <citation type="submission" date="2009-06" db="EMBL/GenBank/DDBJ databases">
        <title>Complete sequence plasmid 1 of Ralstonia pickettii 12D.</title>
        <authorList>
            <consortium name="US DOE Joint Genome Institute"/>
            <person name="Lucas S."/>
            <person name="Copeland A."/>
            <person name="Lapidus A."/>
            <person name="Glavina del Rio T."/>
            <person name="Dalin E."/>
            <person name="Tice H."/>
            <person name="Bruce D."/>
            <person name="Goodwin L."/>
            <person name="Pitluck S."/>
            <person name="Sims D."/>
            <person name="Meincke L."/>
            <person name="Brettin T."/>
            <person name="Detter J.C."/>
            <person name="Han C."/>
            <person name="Larimer F."/>
            <person name="Land M."/>
            <person name="Hauser L."/>
            <person name="Kyrpides N."/>
            <person name="Ovchinnikova G."/>
            <person name="Marsh T."/>
            <person name="Richardson P."/>
        </authorList>
    </citation>
    <scope>NUCLEOTIDE SEQUENCE [LARGE SCALE GENOMIC DNA]</scope>
    <source>
        <strain evidence="2">12D</strain>
        <plasmid>12D</plasmid>
        <plasmid evidence="2">pRp12D01</plasmid>
    </source>
</reference>
<dbReference type="KEGG" id="rpf:Rpic12D_4900"/>
<proteinExistence type="predicted"/>
<geneLocation type="plasmid" evidence="2">
    <name>pRp12D01</name>
</geneLocation>
<gene>
    <name evidence="2" type="ordered locus">Rpic12D_4900</name>
</gene>
<keyword evidence="2" id="KW-0614">Plasmid</keyword>
<sequence>MSNPIRERYPSLSLTELHDLGLKRREDTVVLRLLWEVRALQAVIRDAWRMEAEHSFVYPNTPEGKALMQLRTSLIQEKWLCEKLPHEKPITAEEKRAYAERNGRAHSKAASRSSGV</sequence>
<evidence type="ECO:0000256" key="1">
    <source>
        <dbReference type="SAM" id="MobiDB-lite"/>
    </source>
</evidence>
<accession>C6BPL0</accession>
<name>C6BPL0_RALP1</name>
<dbReference type="EMBL" id="CP001646">
    <property type="protein sequence ID" value="ACS66134.1"/>
    <property type="molecule type" value="Genomic_DNA"/>
</dbReference>
<dbReference type="HOGENOM" id="CLU_2094834_0_0_4"/>
<feature type="compositionally biased region" description="Basic and acidic residues" evidence="1">
    <location>
        <begin position="94"/>
        <end position="103"/>
    </location>
</feature>
<evidence type="ECO:0000313" key="2">
    <source>
        <dbReference type="EMBL" id="ACS66134.1"/>
    </source>
</evidence>
<protein>
    <submittedName>
        <fullName evidence="2">Uncharacterized protein</fullName>
    </submittedName>
</protein>
<feature type="region of interest" description="Disordered" evidence="1">
    <location>
        <begin position="94"/>
        <end position="116"/>
    </location>
</feature>
<organism evidence="2">
    <name type="scientific">Ralstonia pickettii (strain 12D)</name>
    <dbReference type="NCBI Taxonomy" id="428406"/>
    <lineage>
        <taxon>Bacteria</taxon>
        <taxon>Pseudomonadati</taxon>
        <taxon>Pseudomonadota</taxon>
        <taxon>Betaproteobacteria</taxon>
        <taxon>Burkholderiales</taxon>
        <taxon>Burkholderiaceae</taxon>
        <taxon>Ralstonia</taxon>
    </lineage>
</organism>
<dbReference type="AlphaFoldDB" id="C6BPL0"/>